<feature type="transmembrane region" description="Helical" evidence="8">
    <location>
        <begin position="1190"/>
        <end position="1213"/>
    </location>
</feature>
<sequence length="2204" mass="257156">MLILTTQSLSSIVITDHPLSDLRQTTLGSDFAETNENEAELSLDVYQYRNEVDRQNKFIHPAAVGRSSSKSCNILLDNGEEKWPKTYAILQEQRSDFSNRKLRYTLLIYSNPGWEIFILSVLFISYILETCLYTFCRRLENSFWIVMLLFSLNIMFTIDVIIVFGLKFFKKWRKTLNLVEPDMYQVILDIILAMPYSLLYFTDPDGSFFDFYTISPIIAAIRVYRIIEYFYNRSSQAGSNQWTTFLVQYLILFLLSVHTWTCIWYLFAYKNYDLHKNRSSWSVAAAHLPTETKHDWYFVCAYWSVMFLTTNALGDLYPITTPERISAITAVLLGFLLTTIVFVGSLTSQFITITTRRAKYVRQLKKIQSHLKLIKMDNATTKRIISYYEDLWYQKSGVFKPKLLKLLPFPLQMEICYDLNAVPLYSSLLFRKLPEAFLRRLSVTMSHRFYLPGDIVYNHNQNKTVMVCVTNGVLELLSDEDDESPMISFSKGTCFGEIALILNIPARCTVKAATYVECQILKKTDFTKLMITYPNLVTQIRNDIHERINRCRQRKKKQNGNEQLLLNIYVSKERKKSSIKCLKDKLRYRQGKTDVDLTKDNELDENCLDLYILSEHIKKRKSTFTCINSSFPWILESDCYLAKYWEFYMLCIVIYICTLYPYFIGIKREFPSGFFFYAEIVTAISLTINIFMSMVTAVKTKKEHVKNFSDILKYRLNSPAFYLDIFALIPFEYIVTIHTTTMYYDDYREHLFYLCKGTKLCLVWRLTSFYEQWERKLLSNLIIIKIAKYCTYVSLLCYWCGVVLYMESCFVARCSQNSWFARALTENNQKNVVMHSSATKTRFPLITSIYFATTLLLSVGYGDFVPGDKCDMGLVAFLSLYGVLLTGYCISEFSSVVTHWSRSKTAFLEVIITIDKFMKENNMSQDIKSRIMAFYELQWQYNSGVELTDESWLDTTVVPTELRKKVLHQARFKALTSIMFFQVKNKAYIQTLTEMARDIILPPSEIVYYGGTISRELYIIERGYCLVTSKAMKDEKKERVIGPGNHLGLLVMLYGVPAVNTVVTLTHCKLISISHFAYTSALNLFPDMREHEGLLTSDELKIIEDHARLHTANFYFQLYNFFKKNHKAKLTNILQDFLDDSFINVYEEYKKRNESYLKSFDQFRILNRVATYMLMPIAIKPDGVFLKTWAIIRTSSAFIMCLLIPVVVSMSPLYRSFDIILLMLETIAYIDLYLMLHVAFYGNKNQLIYHPYLTAKNYVTNGFIADFLTCFPWYALWKIFVPMHNESHSKEDHYFNSHLYHCMLRMINVLQIHKLYAAFWTESIGALKRAYLMSVVQFILLTIFFLNLYTSILITLSCTYVVAPDIREFERRVRMLSRKGPLMNAVYNPEGNMICRLGSWLDEAKTFKMNNITPMKAYLLAYYWSATSFSGAGFGDIIAQDTTHMILSICTNVHGVLFFGYVYARMASLKAMADQMITKFQENLKHLEMFLNREKVAFLLKRSVIDYWKYQWKRTGGWSHQTILGKLHSNLNEDAVLFMYEKTLREIPLFENVEYSFFRAFAKQLRENYFQKGYMVIRSNEVISSMYIIYRGKVDIISDSNEVEACMGPGGIFGNIRGVSRYRTVSNIVASRNIDLLSIRGPEFYAILKSYPSVLQKVKQSFDSTSKDYVLPTVMSEKTSLTQPFSLTYESGADEDDVQDVNTNIDSPEKSIASHGSRSVTSAGNAEFIAAKYLLFKPHRWFRSSVVPDSKFVVFMDYLIMFLSYVDFMILVYQMAFLSNVYFFYICTSFDAIFIYKVFLDLHTGYTNRYGDYILNPKKVRKMYFSKVFLRRRDFLSILPISYIAFAMNLSPRLINSLFCYLRTPQLFRITYLFTYRQHRQISIGTANLFLKLNTIAIWASILTHVNACLFFKLSCLTPAHCTSANWMSKEELSLRMQYAEGKYFSLYVASLWYMINLLTITGTGDVSSQNDFEVIETIIIIIIIKFCTGLLISEMSAMITAHSSSRIAYDYGINELRDGLRDTDLSEHQMNKMWDYVCELWNRQQGRQMPKLVYTLPFRLRCQVMQEVYGCHIGESIIFGKTEDDFKRMLVMWMRHCVFFPGNYIVQRGDSDQCIYFIHRGEVEVLTVHQNLTESVYDVLGPEDCFGIAQGLFVGVQHYFSFRARTVVDIVYLKLDEWKYLLDFYPKSAKLVRKKVENVYLAI</sequence>
<evidence type="ECO:0000256" key="7">
    <source>
        <dbReference type="ARBA" id="ARBA00023286"/>
    </source>
</evidence>
<dbReference type="EMBL" id="CAVLGL010000002">
    <property type="protein sequence ID" value="CAK1579446.1"/>
    <property type="molecule type" value="Genomic_DNA"/>
</dbReference>
<dbReference type="Pfam" id="PF00027">
    <property type="entry name" value="cNMP_binding"/>
    <property type="match status" value="4"/>
</dbReference>
<protein>
    <recommendedName>
        <fullName evidence="9">Cyclic nucleotide-binding domain-containing protein</fullName>
    </recommendedName>
</protein>
<feature type="domain" description="Cyclic nucleotide-binding" evidence="9">
    <location>
        <begin position="980"/>
        <end position="1082"/>
    </location>
</feature>
<keyword evidence="5" id="KW-0406">Ion transport</keyword>
<feature type="transmembrane region" description="Helical" evidence="8">
    <location>
        <begin position="1417"/>
        <end position="1439"/>
    </location>
</feature>
<dbReference type="SUPFAM" id="SSF51206">
    <property type="entry name" value="cAMP-binding domain-like"/>
    <property type="match status" value="4"/>
</dbReference>
<dbReference type="InterPro" id="IPR014710">
    <property type="entry name" value="RmlC-like_jellyroll"/>
</dbReference>
<feature type="transmembrane region" description="Helical" evidence="8">
    <location>
        <begin position="675"/>
        <end position="698"/>
    </location>
</feature>
<dbReference type="InterPro" id="IPR005821">
    <property type="entry name" value="Ion_trans_dom"/>
</dbReference>
<dbReference type="Gene3D" id="1.10.287.630">
    <property type="entry name" value="Helix hairpin bin"/>
    <property type="match status" value="3"/>
</dbReference>
<gene>
    <name evidence="10" type="ORF">PARMNEM_LOCUS1387</name>
</gene>
<evidence type="ECO:0000259" key="9">
    <source>
        <dbReference type="PROSITE" id="PS50042"/>
    </source>
</evidence>
<feature type="transmembrane region" description="Helical" evidence="8">
    <location>
        <begin position="1752"/>
        <end position="1776"/>
    </location>
</feature>
<feature type="transmembrane region" description="Helical" evidence="8">
    <location>
        <begin position="719"/>
        <end position="744"/>
    </location>
</feature>
<feature type="transmembrane region" description="Helical" evidence="8">
    <location>
        <begin position="1445"/>
        <end position="1464"/>
    </location>
</feature>
<dbReference type="Proteomes" id="UP001314205">
    <property type="component" value="Unassembled WGS sequence"/>
</dbReference>
<dbReference type="InterPro" id="IPR000595">
    <property type="entry name" value="cNMP-bd_dom"/>
</dbReference>
<keyword evidence="2" id="KW-0813">Transport</keyword>
<dbReference type="GO" id="GO:0005221">
    <property type="term" value="F:intracellularly cyclic nucleotide-activated monoatomic cation channel activity"/>
    <property type="evidence" value="ECO:0007669"/>
    <property type="project" value="InterPro"/>
</dbReference>
<feature type="transmembrane region" description="Helical" evidence="8">
    <location>
        <begin position="1896"/>
        <end position="1923"/>
    </location>
</feature>
<feature type="transmembrane region" description="Helical" evidence="8">
    <location>
        <begin position="116"/>
        <end position="136"/>
    </location>
</feature>
<proteinExistence type="predicted"/>
<feature type="domain" description="Cyclic nucleotide-binding" evidence="9">
    <location>
        <begin position="2079"/>
        <end position="2183"/>
    </location>
</feature>
<dbReference type="GO" id="GO:0005249">
    <property type="term" value="F:voltage-gated potassium channel activity"/>
    <property type="evidence" value="ECO:0007669"/>
    <property type="project" value="TreeGrafter"/>
</dbReference>
<evidence type="ECO:0000313" key="10">
    <source>
        <dbReference type="EMBL" id="CAK1579446.1"/>
    </source>
</evidence>
<feature type="transmembrane region" description="Helical" evidence="8">
    <location>
        <begin position="184"/>
        <end position="201"/>
    </location>
</feature>
<feature type="transmembrane region" description="Helical" evidence="8">
    <location>
        <begin position="843"/>
        <end position="862"/>
    </location>
</feature>
<dbReference type="Pfam" id="PF00520">
    <property type="entry name" value="Ion_trans"/>
    <property type="match status" value="1"/>
</dbReference>
<comment type="subcellular location">
    <subcellularLocation>
        <location evidence="1">Membrane</location>
        <topology evidence="1">Multi-pass membrane protein</topology>
    </subcellularLocation>
</comment>
<organism evidence="10 11">
    <name type="scientific">Parnassius mnemosyne</name>
    <name type="common">clouded apollo</name>
    <dbReference type="NCBI Taxonomy" id="213953"/>
    <lineage>
        <taxon>Eukaryota</taxon>
        <taxon>Metazoa</taxon>
        <taxon>Ecdysozoa</taxon>
        <taxon>Arthropoda</taxon>
        <taxon>Hexapoda</taxon>
        <taxon>Insecta</taxon>
        <taxon>Pterygota</taxon>
        <taxon>Neoptera</taxon>
        <taxon>Endopterygota</taxon>
        <taxon>Lepidoptera</taxon>
        <taxon>Glossata</taxon>
        <taxon>Ditrysia</taxon>
        <taxon>Papilionoidea</taxon>
        <taxon>Papilionidae</taxon>
        <taxon>Parnassiinae</taxon>
        <taxon>Parnassini</taxon>
        <taxon>Parnassius</taxon>
        <taxon>Driopa</taxon>
    </lineage>
</organism>
<dbReference type="InterPro" id="IPR050866">
    <property type="entry name" value="CNG_cation_channel"/>
</dbReference>
<feature type="transmembrane region" description="Helical" evidence="8">
    <location>
        <begin position="874"/>
        <end position="894"/>
    </location>
</feature>
<feature type="transmembrane region" description="Helical" evidence="8">
    <location>
        <begin position="325"/>
        <end position="347"/>
    </location>
</feature>
<evidence type="ECO:0000256" key="3">
    <source>
        <dbReference type="ARBA" id="ARBA00022692"/>
    </source>
</evidence>
<feature type="transmembrane region" description="Helical" evidence="8">
    <location>
        <begin position="1944"/>
        <end position="1963"/>
    </location>
</feature>
<accession>A0AAV1K8M9</accession>
<dbReference type="SUPFAM" id="SSF81324">
    <property type="entry name" value="Voltage-gated potassium channels"/>
    <property type="match status" value="4"/>
</dbReference>
<feature type="transmembrane region" description="Helical" evidence="8">
    <location>
        <begin position="786"/>
        <end position="806"/>
    </location>
</feature>
<feature type="transmembrane region" description="Helical" evidence="8">
    <location>
        <begin position="645"/>
        <end position="663"/>
    </location>
</feature>
<feature type="transmembrane region" description="Helical" evidence="8">
    <location>
        <begin position="1219"/>
        <end position="1242"/>
    </location>
</feature>
<dbReference type="Pfam" id="PF07885">
    <property type="entry name" value="Ion_trans_2"/>
    <property type="match status" value="2"/>
</dbReference>
<evidence type="ECO:0000313" key="11">
    <source>
        <dbReference type="Proteomes" id="UP001314205"/>
    </source>
</evidence>
<feature type="transmembrane region" description="Helical" evidence="8">
    <location>
        <begin position="1782"/>
        <end position="1800"/>
    </location>
</feature>
<keyword evidence="6 8" id="KW-0472">Membrane</keyword>
<keyword evidence="4 8" id="KW-1133">Transmembrane helix</keyword>
<evidence type="ECO:0000256" key="1">
    <source>
        <dbReference type="ARBA" id="ARBA00004141"/>
    </source>
</evidence>
<keyword evidence="7" id="KW-0407">Ion channel</keyword>
<dbReference type="PANTHER" id="PTHR45638:SF19">
    <property type="entry name" value="CYCLIC NUCLEOTIDE-BINDING DOMAIN-CONTAINING PROTEIN"/>
    <property type="match status" value="1"/>
</dbReference>
<evidence type="ECO:0000256" key="6">
    <source>
        <dbReference type="ARBA" id="ARBA00023136"/>
    </source>
</evidence>
<feature type="transmembrane region" description="Helical" evidence="8">
    <location>
        <begin position="143"/>
        <end position="164"/>
    </location>
</feature>
<evidence type="ECO:0000256" key="8">
    <source>
        <dbReference type="SAM" id="Phobius"/>
    </source>
</evidence>
<reference evidence="10 11" key="1">
    <citation type="submission" date="2023-11" db="EMBL/GenBank/DDBJ databases">
        <authorList>
            <person name="Hedman E."/>
            <person name="Englund M."/>
            <person name="Stromberg M."/>
            <person name="Nyberg Akerstrom W."/>
            <person name="Nylinder S."/>
            <person name="Jareborg N."/>
            <person name="Kallberg Y."/>
            <person name="Kronander E."/>
        </authorList>
    </citation>
    <scope>NUCLEOTIDE SEQUENCE [LARGE SCALE GENOMIC DNA]</scope>
</reference>
<feature type="transmembrane region" description="Helical" evidence="8">
    <location>
        <begin position="296"/>
        <end position="313"/>
    </location>
</feature>
<feature type="transmembrane region" description="Helical" evidence="8">
    <location>
        <begin position="1338"/>
        <end position="1363"/>
    </location>
</feature>
<evidence type="ECO:0000256" key="5">
    <source>
        <dbReference type="ARBA" id="ARBA00023065"/>
    </source>
</evidence>
<dbReference type="PANTHER" id="PTHR45638">
    <property type="entry name" value="CYCLIC NUCLEOTIDE-GATED CATION CHANNEL SUBUNIT A"/>
    <property type="match status" value="1"/>
</dbReference>
<dbReference type="SMART" id="SM00100">
    <property type="entry name" value="cNMP"/>
    <property type="match status" value="4"/>
</dbReference>
<evidence type="ECO:0000256" key="4">
    <source>
        <dbReference type="ARBA" id="ARBA00022989"/>
    </source>
</evidence>
<comment type="caution">
    <text evidence="10">The sequence shown here is derived from an EMBL/GenBank/DDBJ whole genome shotgun (WGS) entry which is preliminary data.</text>
</comment>
<keyword evidence="3 8" id="KW-0812">Transmembrane</keyword>
<dbReference type="Gene3D" id="1.10.287.70">
    <property type="match status" value="4"/>
</dbReference>
<dbReference type="InterPro" id="IPR013099">
    <property type="entry name" value="K_chnl_dom"/>
</dbReference>
<name>A0AAV1K8M9_9NEOP</name>
<feature type="domain" description="Cyclic nucleotide-binding" evidence="9">
    <location>
        <begin position="429"/>
        <end position="547"/>
    </location>
</feature>
<dbReference type="InterPro" id="IPR018490">
    <property type="entry name" value="cNMP-bd_dom_sf"/>
</dbReference>
<dbReference type="PROSITE" id="PS50042">
    <property type="entry name" value="CNMP_BINDING_3"/>
    <property type="match status" value="4"/>
</dbReference>
<feature type="transmembrane region" description="Helical" evidence="8">
    <location>
        <begin position="1975"/>
        <end position="1993"/>
    </location>
</feature>
<feature type="transmembrane region" description="Helical" evidence="8">
    <location>
        <begin position="1263"/>
        <end position="1280"/>
    </location>
</feature>
<feature type="transmembrane region" description="Helical" evidence="8">
    <location>
        <begin position="247"/>
        <end position="268"/>
    </location>
</feature>
<feature type="domain" description="Cyclic nucleotide-binding" evidence="9">
    <location>
        <begin position="1549"/>
        <end position="1665"/>
    </location>
</feature>
<dbReference type="GO" id="GO:0044877">
    <property type="term" value="F:protein-containing complex binding"/>
    <property type="evidence" value="ECO:0007669"/>
    <property type="project" value="TreeGrafter"/>
</dbReference>
<keyword evidence="11" id="KW-1185">Reference proteome</keyword>
<feature type="transmembrane region" description="Helical" evidence="8">
    <location>
        <begin position="1835"/>
        <end position="1855"/>
    </location>
</feature>
<evidence type="ECO:0000256" key="2">
    <source>
        <dbReference type="ARBA" id="ARBA00022448"/>
    </source>
</evidence>
<dbReference type="CDD" id="cd00038">
    <property type="entry name" value="CAP_ED"/>
    <property type="match status" value="4"/>
</dbReference>
<keyword evidence="7" id="KW-1071">Ligand-gated ion channel</keyword>
<dbReference type="Gene3D" id="2.60.120.10">
    <property type="entry name" value="Jelly Rolls"/>
    <property type="match status" value="4"/>
</dbReference>